<dbReference type="RefSeq" id="WP_305991334.1">
    <property type="nucleotide sequence ID" value="NZ_JAVAMP010000002.1"/>
</dbReference>
<reference evidence="2 3" key="1">
    <citation type="submission" date="2023-08" db="EMBL/GenBank/DDBJ databases">
        <authorList>
            <person name="Park J.-S."/>
        </authorList>
    </citation>
    <scope>NUCLEOTIDE SEQUENCE [LARGE SCALE GENOMIC DNA]</scope>
    <source>
        <strain evidence="2 3">2205SS18-9</strain>
    </source>
</reference>
<dbReference type="CDD" id="cd02440">
    <property type="entry name" value="AdoMet_MTases"/>
    <property type="match status" value="1"/>
</dbReference>
<dbReference type="InterPro" id="IPR029063">
    <property type="entry name" value="SAM-dependent_MTases_sf"/>
</dbReference>
<dbReference type="Pfam" id="PF13649">
    <property type="entry name" value="Methyltransf_25"/>
    <property type="match status" value="1"/>
</dbReference>
<organism evidence="2 3">
    <name type="scientific">Chengkuizengella axinellae</name>
    <dbReference type="NCBI Taxonomy" id="3064388"/>
    <lineage>
        <taxon>Bacteria</taxon>
        <taxon>Bacillati</taxon>
        <taxon>Bacillota</taxon>
        <taxon>Bacilli</taxon>
        <taxon>Bacillales</taxon>
        <taxon>Paenibacillaceae</taxon>
        <taxon>Chengkuizengella</taxon>
    </lineage>
</organism>
<sequence>MNELDYEKFYDKVGKTNGWDFSQMKCKTEEETWDFYQDVTKELKKSDVLLDIGTGGGESLLEIASSAMMLIGIDLSHSMVDTAQKNVLNSPYENAAFFQMNADNIQFPNQFFNVISCRHSPFSTSEVARVLKENGTFFTQQVSEHDKYNLMEKFGRGTIHKKDGELKNRYLNELKEIGFSEVKAYEYNVAEYYETEDDLIFLLTHTPIIPNFGKDKEDFKLLKQFIEENQTKKGIVTNSKRFKIVARK</sequence>
<dbReference type="Proteomes" id="UP001231941">
    <property type="component" value="Unassembled WGS sequence"/>
</dbReference>
<dbReference type="InterPro" id="IPR041698">
    <property type="entry name" value="Methyltransf_25"/>
</dbReference>
<keyword evidence="2" id="KW-0808">Transferase</keyword>
<dbReference type="SUPFAM" id="SSF53335">
    <property type="entry name" value="S-adenosyl-L-methionine-dependent methyltransferases"/>
    <property type="match status" value="1"/>
</dbReference>
<dbReference type="EMBL" id="JAVAMP010000002">
    <property type="protein sequence ID" value="MDP5274043.1"/>
    <property type="molecule type" value="Genomic_DNA"/>
</dbReference>
<feature type="domain" description="Methyltransferase" evidence="1">
    <location>
        <begin position="50"/>
        <end position="135"/>
    </location>
</feature>
<gene>
    <name evidence="2" type="ORF">Q5Y73_07995</name>
</gene>
<dbReference type="PANTHER" id="PTHR43460:SF1">
    <property type="entry name" value="METHYLTRANSFERASE TYPE 11 DOMAIN-CONTAINING PROTEIN"/>
    <property type="match status" value="1"/>
</dbReference>
<proteinExistence type="predicted"/>
<dbReference type="GO" id="GO:0008168">
    <property type="term" value="F:methyltransferase activity"/>
    <property type="evidence" value="ECO:0007669"/>
    <property type="project" value="UniProtKB-KW"/>
</dbReference>
<protein>
    <submittedName>
        <fullName evidence="2">Class I SAM-dependent methyltransferase</fullName>
        <ecNumber evidence="2">2.1.1.-</ecNumber>
    </submittedName>
</protein>
<dbReference type="PANTHER" id="PTHR43460">
    <property type="entry name" value="METHYLTRANSFERASE"/>
    <property type="match status" value="1"/>
</dbReference>
<evidence type="ECO:0000313" key="3">
    <source>
        <dbReference type="Proteomes" id="UP001231941"/>
    </source>
</evidence>
<dbReference type="Gene3D" id="3.40.50.150">
    <property type="entry name" value="Vaccinia Virus protein VP39"/>
    <property type="match status" value="1"/>
</dbReference>
<dbReference type="GO" id="GO:0032259">
    <property type="term" value="P:methylation"/>
    <property type="evidence" value="ECO:0007669"/>
    <property type="project" value="UniProtKB-KW"/>
</dbReference>
<keyword evidence="2" id="KW-0489">Methyltransferase</keyword>
<dbReference type="InterPro" id="IPR052939">
    <property type="entry name" value="23S_rRNA_MeTrnsfrase_RlmA"/>
</dbReference>
<evidence type="ECO:0000313" key="2">
    <source>
        <dbReference type="EMBL" id="MDP5274043.1"/>
    </source>
</evidence>
<comment type="caution">
    <text evidence="2">The sequence shown here is derived from an EMBL/GenBank/DDBJ whole genome shotgun (WGS) entry which is preliminary data.</text>
</comment>
<dbReference type="EC" id="2.1.1.-" evidence="2"/>
<name>A0ABT9IXE6_9BACL</name>
<evidence type="ECO:0000259" key="1">
    <source>
        <dbReference type="Pfam" id="PF13649"/>
    </source>
</evidence>
<accession>A0ABT9IXE6</accession>
<keyword evidence="3" id="KW-1185">Reference proteome</keyword>